<gene>
    <name evidence="1" type="ORF">SBF1_5180002</name>
</gene>
<sequence>MQEMTDNKAAIFKKGPIRGPGVRNATSDHYAGIATLGPDAEEQNCIRIRLSWEEIEEKRGIL</sequence>
<name>A0A2U3LIF4_9FIRM</name>
<evidence type="ECO:0000313" key="2">
    <source>
        <dbReference type="Proteomes" id="UP000238916"/>
    </source>
</evidence>
<organism evidence="1 2">
    <name type="scientific">Candidatus Desulfosporosinus infrequens</name>
    <dbReference type="NCBI Taxonomy" id="2043169"/>
    <lineage>
        <taxon>Bacteria</taxon>
        <taxon>Bacillati</taxon>
        <taxon>Bacillota</taxon>
        <taxon>Clostridia</taxon>
        <taxon>Eubacteriales</taxon>
        <taxon>Desulfitobacteriaceae</taxon>
        <taxon>Desulfosporosinus</taxon>
    </lineage>
</organism>
<dbReference type="EMBL" id="OMOF01000466">
    <property type="protein sequence ID" value="SPF51599.1"/>
    <property type="molecule type" value="Genomic_DNA"/>
</dbReference>
<protein>
    <submittedName>
        <fullName evidence="1">Uncharacterized protein</fullName>
    </submittedName>
</protein>
<dbReference type="AlphaFoldDB" id="A0A2U3LIF4"/>
<evidence type="ECO:0000313" key="1">
    <source>
        <dbReference type="EMBL" id="SPF51599.1"/>
    </source>
</evidence>
<accession>A0A2U3LIF4</accession>
<dbReference type="Proteomes" id="UP000238916">
    <property type="component" value="Unassembled WGS sequence"/>
</dbReference>
<proteinExistence type="predicted"/>
<reference evidence="2" key="1">
    <citation type="submission" date="2018-02" db="EMBL/GenBank/DDBJ databases">
        <authorList>
            <person name="Hausmann B."/>
        </authorList>
    </citation>
    <scope>NUCLEOTIDE SEQUENCE [LARGE SCALE GENOMIC DNA]</scope>
    <source>
        <strain evidence="2">Peat soil MAG SbF1</strain>
    </source>
</reference>